<dbReference type="InterPro" id="IPR036259">
    <property type="entry name" value="MFS_trans_sf"/>
</dbReference>
<name>A0ABM4X9F1_COFAR</name>
<dbReference type="RefSeq" id="XP_071940678.1">
    <property type="nucleotide sequence ID" value="XM_072084577.1"/>
</dbReference>
<accession>A0ABM4X9F1</accession>
<feature type="transmembrane region" description="Helical" evidence="8">
    <location>
        <begin position="415"/>
        <end position="439"/>
    </location>
</feature>
<dbReference type="InterPro" id="IPR004324">
    <property type="entry name" value="FBT"/>
</dbReference>
<feature type="transmembrane region" description="Helical" evidence="8">
    <location>
        <begin position="163"/>
        <end position="183"/>
    </location>
</feature>
<comment type="similarity">
    <text evidence="2">Belongs to the major facilitator superfamily. Folate-biopterin transporter (TC 2.A.71) family.</text>
</comment>
<evidence type="ECO:0000256" key="7">
    <source>
        <dbReference type="ARBA" id="ARBA00044504"/>
    </source>
</evidence>
<feature type="transmembrane region" description="Helical" evidence="8">
    <location>
        <begin position="451"/>
        <end position="479"/>
    </location>
</feature>
<proteinExistence type="inferred from homology"/>
<feature type="transmembrane region" description="Helical" evidence="8">
    <location>
        <begin position="230"/>
        <end position="251"/>
    </location>
</feature>
<feature type="transmembrane region" description="Helical" evidence="8">
    <location>
        <begin position="321"/>
        <end position="339"/>
    </location>
</feature>
<evidence type="ECO:0000256" key="5">
    <source>
        <dbReference type="ARBA" id="ARBA00022989"/>
    </source>
</evidence>
<evidence type="ECO:0000256" key="2">
    <source>
        <dbReference type="ARBA" id="ARBA00007015"/>
    </source>
</evidence>
<dbReference type="Proteomes" id="UP001652660">
    <property type="component" value="Chromosome 3e"/>
</dbReference>
<evidence type="ECO:0000256" key="3">
    <source>
        <dbReference type="ARBA" id="ARBA00022448"/>
    </source>
</evidence>
<comment type="subcellular location">
    <subcellularLocation>
        <location evidence="1">Membrane</location>
        <topology evidence="1">Multi-pass membrane protein</topology>
    </subcellularLocation>
</comment>
<feature type="transmembrane region" description="Helical" evidence="8">
    <location>
        <begin position="189"/>
        <end position="210"/>
    </location>
</feature>
<dbReference type="SUPFAM" id="SSF103473">
    <property type="entry name" value="MFS general substrate transporter"/>
    <property type="match status" value="1"/>
</dbReference>
<dbReference type="NCBIfam" id="TIGR00788">
    <property type="entry name" value="fbt"/>
    <property type="match status" value="1"/>
</dbReference>
<protein>
    <submittedName>
        <fullName evidence="10">Probable folate-biopterin transporter 8, chloroplastic isoform X1</fullName>
    </submittedName>
</protein>
<feature type="transmembrane region" description="Helical" evidence="8">
    <location>
        <begin position="257"/>
        <end position="277"/>
    </location>
</feature>
<organism evidence="9 10">
    <name type="scientific">Coffea arabica</name>
    <name type="common">Arabian coffee</name>
    <dbReference type="NCBI Taxonomy" id="13443"/>
    <lineage>
        <taxon>Eukaryota</taxon>
        <taxon>Viridiplantae</taxon>
        <taxon>Streptophyta</taxon>
        <taxon>Embryophyta</taxon>
        <taxon>Tracheophyta</taxon>
        <taxon>Spermatophyta</taxon>
        <taxon>Magnoliopsida</taxon>
        <taxon>eudicotyledons</taxon>
        <taxon>Gunneridae</taxon>
        <taxon>Pentapetalae</taxon>
        <taxon>asterids</taxon>
        <taxon>lamiids</taxon>
        <taxon>Gentianales</taxon>
        <taxon>Rubiaceae</taxon>
        <taxon>Ixoroideae</taxon>
        <taxon>Gardenieae complex</taxon>
        <taxon>Bertiereae - Coffeeae clade</taxon>
        <taxon>Coffeeae</taxon>
        <taxon>Coffea</taxon>
    </lineage>
</organism>
<keyword evidence="4 8" id="KW-0812">Transmembrane</keyword>
<evidence type="ECO:0000256" key="6">
    <source>
        <dbReference type="ARBA" id="ARBA00023136"/>
    </source>
</evidence>
<evidence type="ECO:0000256" key="1">
    <source>
        <dbReference type="ARBA" id="ARBA00004141"/>
    </source>
</evidence>
<feature type="transmembrane region" description="Helical" evidence="8">
    <location>
        <begin position="383"/>
        <end position="403"/>
    </location>
</feature>
<evidence type="ECO:0000313" key="9">
    <source>
        <dbReference type="Proteomes" id="UP001652660"/>
    </source>
</evidence>
<feature type="transmembrane region" description="Helical" evidence="8">
    <location>
        <begin position="491"/>
        <end position="510"/>
    </location>
</feature>
<dbReference type="Gene3D" id="1.20.1250.20">
    <property type="entry name" value="MFS general substrate transporter like domains"/>
    <property type="match status" value="1"/>
</dbReference>
<keyword evidence="9" id="KW-1185">Reference proteome</keyword>
<comment type="similarity">
    <text evidence="7">Belongs to the major facilitator superfamily. Phosphate:H(+) symporter (TC 2.A.1.9) family.</text>
</comment>
<keyword evidence="3" id="KW-0813">Transport</keyword>
<dbReference type="InterPro" id="IPR039309">
    <property type="entry name" value="BT1"/>
</dbReference>
<evidence type="ECO:0000256" key="8">
    <source>
        <dbReference type="SAM" id="Phobius"/>
    </source>
</evidence>
<keyword evidence="6 8" id="KW-0472">Membrane</keyword>
<gene>
    <name evidence="10" type="primary">LOC140003855</name>
</gene>
<dbReference type="GeneID" id="140003855"/>
<sequence length="554" mass="60919">MLSTLVFSGKPVCSRIQNPRKDQSRYHSITKIQSCQQQNPNTENSVSKFWTGPRPKPHLINPLITTTEQNPVDEAAKNGAFEGTNGSLQKGFQQMLVLCGFGYWVNGFRCFPWLGLNFHMASNLCMQPSNLQMVQNFGSLPMVAKPLYGVLSDALFIGRARRIPYVSIGVFLQVLSWGSLALIPVASEALSILLACVLLSNLGASIAEVAKDALVAEYGQKNKMPGLQSYAFMALAAGGILGNLLGGYFLLQTQQPKSMFLSFSVLLAFQLTITLGMKEDSLGLPQTSSHSLVRKSISESIRKQYFDLLVAAREESISRPLIWIVASTATVPILSGSIFCYQTQCLNLDPSVIGMSKVIGQLMLLVMTVSYDRLWKHVPMRKLVGIVQILYASSVLLDLILVTQVNLRWGIPNEAFVFCFSGVAETLAQFKLLPFHVLFASLAPPGCEGSLMSFLASALCLSSIASGFFGVGFASVIGITSNDYTSLPTGIVMQFLAALLPLLWINRVPATHPSAEKERKKGRSMRTRRTRRVGRVGFGSIYSYRREREPDFLR</sequence>
<dbReference type="PANTHER" id="PTHR31585">
    <property type="entry name" value="FOLATE-BIOPTERIN TRANSPORTER 1, CHLOROPLASTIC"/>
    <property type="match status" value="1"/>
</dbReference>
<feature type="transmembrane region" description="Helical" evidence="8">
    <location>
        <begin position="351"/>
        <end position="371"/>
    </location>
</feature>
<dbReference type="Pfam" id="PF03092">
    <property type="entry name" value="BT1"/>
    <property type="match status" value="1"/>
</dbReference>
<reference evidence="10" key="1">
    <citation type="submission" date="2025-08" db="UniProtKB">
        <authorList>
            <consortium name="RefSeq"/>
        </authorList>
    </citation>
    <scope>IDENTIFICATION</scope>
    <source>
        <tissue evidence="10">Leaves</tissue>
    </source>
</reference>
<keyword evidence="5 8" id="KW-1133">Transmembrane helix</keyword>
<evidence type="ECO:0000313" key="10">
    <source>
        <dbReference type="RefSeq" id="XP_071940678.1"/>
    </source>
</evidence>
<evidence type="ECO:0000256" key="4">
    <source>
        <dbReference type="ARBA" id="ARBA00022692"/>
    </source>
</evidence>
<dbReference type="PANTHER" id="PTHR31585:SF12">
    <property type="entry name" value="FOLATE-BIOPTERIN TRANSPORTER 9, CHLOROPLASTIC-RELATED"/>
    <property type="match status" value="1"/>
</dbReference>